<proteinExistence type="predicted"/>
<dbReference type="InterPro" id="IPR052158">
    <property type="entry name" value="INH-QAR"/>
</dbReference>
<dbReference type="CDD" id="cd03137">
    <property type="entry name" value="GATase1_AraC_1"/>
    <property type="match status" value="1"/>
</dbReference>
<keyword evidence="5" id="KW-1185">Reference proteome</keyword>
<dbReference type="Proteomes" id="UP000031572">
    <property type="component" value="Unassembled WGS sequence"/>
</dbReference>
<dbReference type="GO" id="GO:0043565">
    <property type="term" value="F:sequence-specific DNA binding"/>
    <property type="evidence" value="ECO:0007669"/>
    <property type="project" value="InterPro"/>
</dbReference>
<dbReference type="Pfam" id="PF12833">
    <property type="entry name" value="HTH_18"/>
    <property type="match status" value="1"/>
</dbReference>
<keyword evidence="1" id="KW-0805">Transcription regulation</keyword>
<name>A0A0C2BPH5_9BURK</name>
<organism evidence="4 5">
    <name type="scientific">Noviherbaspirillum autotrophicum</name>
    <dbReference type="NCBI Taxonomy" id="709839"/>
    <lineage>
        <taxon>Bacteria</taxon>
        <taxon>Pseudomonadati</taxon>
        <taxon>Pseudomonadota</taxon>
        <taxon>Betaproteobacteria</taxon>
        <taxon>Burkholderiales</taxon>
        <taxon>Oxalobacteraceae</taxon>
        <taxon>Noviherbaspirillum</taxon>
    </lineage>
</organism>
<dbReference type="PANTHER" id="PTHR43130:SF3">
    <property type="entry name" value="HTH-TYPE TRANSCRIPTIONAL REGULATOR RV1931C"/>
    <property type="match status" value="1"/>
</dbReference>
<dbReference type="RefSeq" id="WP_040041825.1">
    <property type="nucleotide sequence ID" value="NZ_JWJG01000028.1"/>
</dbReference>
<evidence type="ECO:0000259" key="3">
    <source>
        <dbReference type="PROSITE" id="PS01124"/>
    </source>
</evidence>
<evidence type="ECO:0000256" key="1">
    <source>
        <dbReference type="ARBA" id="ARBA00023015"/>
    </source>
</evidence>
<dbReference type="AlphaFoldDB" id="A0A0C2BPH5"/>
<reference evidence="4 5" key="1">
    <citation type="submission" date="2014-12" db="EMBL/GenBank/DDBJ databases">
        <title>Denitrispirillum autotrophicum gen. nov., sp. nov., Denitrifying, Facultatively Autotrophic Bacteria Isolated from Rice Paddy Soil.</title>
        <authorList>
            <person name="Ishii S."/>
            <person name="Ashida N."/>
            <person name="Ohno H."/>
            <person name="Otsuka S."/>
            <person name="Yokota A."/>
            <person name="Senoo K."/>
        </authorList>
    </citation>
    <scope>NUCLEOTIDE SEQUENCE [LARGE SCALE GENOMIC DNA]</scope>
    <source>
        <strain evidence="4 5">TSA66</strain>
    </source>
</reference>
<sequence length="332" mass="36726">MEQTALPIPVYFVLRERTLALDLIGPAEVLRYANRQAEKEGRPAPFASHYVSAETRIDTSVGLDVTGFAALPERLPDDAIVILVACAGSDNDFSSPAAQATVAWLRRHVTPRHRLLCICTGALLAGFAGLLDGRQCTTHHSHCDDLRRIAPRAHVLEDRIFVEDGYIYTSAGVTACIDLTLHLVAQIAGHQFAAAIARNMVIYLRRAGSDPQLSPWLAFRNHLHPAVHRVQDAIIGNPANDWNIAQLAQIACASERHLTRLFREHTGTGIVDYIQRIRVALARELLAQSPLNMERVAEKAGFNSSRQLRRVWNKFEAAPPSRYRAGMEGALQ</sequence>
<dbReference type="InterPro" id="IPR029062">
    <property type="entry name" value="Class_I_gatase-like"/>
</dbReference>
<dbReference type="Gene3D" id="3.40.50.880">
    <property type="match status" value="1"/>
</dbReference>
<feature type="domain" description="HTH araC/xylS-type" evidence="3">
    <location>
        <begin position="228"/>
        <end position="326"/>
    </location>
</feature>
<dbReference type="InterPro" id="IPR009057">
    <property type="entry name" value="Homeodomain-like_sf"/>
</dbReference>
<dbReference type="PROSITE" id="PS01124">
    <property type="entry name" value="HTH_ARAC_FAMILY_2"/>
    <property type="match status" value="1"/>
</dbReference>
<accession>A0A0C2BPH5</accession>
<evidence type="ECO:0000256" key="2">
    <source>
        <dbReference type="ARBA" id="ARBA00023163"/>
    </source>
</evidence>
<dbReference type="InterPro" id="IPR018060">
    <property type="entry name" value="HTH_AraC"/>
</dbReference>
<protein>
    <submittedName>
        <fullName evidence="4">AraC family transcriptional regulator</fullName>
    </submittedName>
</protein>
<dbReference type="SUPFAM" id="SSF46689">
    <property type="entry name" value="Homeodomain-like"/>
    <property type="match status" value="2"/>
</dbReference>
<dbReference type="SMART" id="SM00342">
    <property type="entry name" value="HTH_ARAC"/>
    <property type="match status" value="1"/>
</dbReference>
<dbReference type="SUPFAM" id="SSF52317">
    <property type="entry name" value="Class I glutamine amidotransferase-like"/>
    <property type="match status" value="1"/>
</dbReference>
<evidence type="ECO:0000313" key="4">
    <source>
        <dbReference type="EMBL" id="KIF83200.1"/>
    </source>
</evidence>
<dbReference type="PANTHER" id="PTHR43130">
    <property type="entry name" value="ARAC-FAMILY TRANSCRIPTIONAL REGULATOR"/>
    <property type="match status" value="1"/>
</dbReference>
<dbReference type="STRING" id="709839.TSA66_23970"/>
<dbReference type="Pfam" id="PF01965">
    <property type="entry name" value="DJ-1_PfpI"/>
    <property type="match status" value="1"/>
</dbReference>
<dbReference type="GO" id="GO:0003700">
    <property type="term" value="F:DNA-binding transcription factor activity"/>
    <property type="evidence" value="ECO:0007669"/>
    <property type="project" value="InterPro"/>
</dbReference>
<keyword evidence="2" id="KW-0804">Transcription</keyword>
<dbReference type="OrthoDB" id="9794896at2"/>
<gene>
    <name evidence="4" type="ORF">TSA66_23970</name>
</gene>
<dbReference type="InterPro" id="IPR002818">
    <property type="entry name" value="DJ-1/PfpI"/>
</dbReference>
<dbReference type="Gene3D" id="1.10.10.60">
    <property type="entry name" value="Homeodomain-like"/>
    <property type="match status" value="1"/>
</dbReference>
<comment type="caution">
    <text evidence="4">The sequence shown here is derived from an EMBL/GenBank/DDBJ whole genome shotgun (WGS) entry which is preliminary data.</text>
</comment>
<dbReference type="EMBL" id="JWJG01000028">
    <property type="protein sequence ID" value="KIF83200.1"/>
    <property type="molecule type" value="Genomic_DNA"/>
</dbReference>
<evidence type="ECO:0000313" key="5">
    <source>
        <dbReference type="Proteomes" id="UP000031572"/>
    </source>
</evidence>